<keyword evidence="1" id="KW-0547">Nucleotide-binding</keyword>
<keyword evidence="2" id="KW-0067">ATP-binding</keyword>
<evidence type="ECO:0000313" key="4">
    <source>
        <dbReference type="EMBL" id="KAL2070937.1"/>
    </source>
</evidence>
<evidence type="ECO:0000256" key="3">
    <source>
        <dbReference type="SAM" id="SignalP"/>
    </source>
</evidence>
<evidence type="ECO:0000256" key="2">
    <source>
        <dbReference type="ARBA" id="ARBA00022840"/>
    </source>
</evidence>
<dbReference type="PANTHER" id="PTHR45639">
    <property type="entry name" value="HSC70CB, ISOFORM G-RELATED"/>
    <property type="match status" value="1"/>
</dbReference>
<dbReference type="Gene3D" id="3.30.420.40">
    <property type="match status" value="1"/>
</dbReference>
<dbReference type="Proteomes" id="UP001595075">
    <property type="component" value="Unassembled WGS sequence"/>
</dbReference>
<evidence type="ECO:0000313" key="5">
    <source>
        <dbReference type="Proteomes" id="UP001595075"/>
    </source>
</evidence>
<dbReference type="SUPFAM" id="SSF53067">
    <property type="entry name" value="Actin-like ATPase domain"/>
    <property type="match status" value="1"/>
</dbReference>
<sequence length="373" mass="41008">MRRITLLPCFGCLAALLFAVYKAKCTNVIEIKPDYGPHVIGLAIGDDYLQVGVVRNNSFEIIPDTRGQTMIPAYVSFSRYGNPLAGFDADEQASDNSQNTVSNIRFSLGWNSSDSEVQLATNNFPYTVVEHGRDIRLNIHTNGEDKTISPEDVLGIKIQHLKTIAEEYLNTTITHAVIPLPYHFPAKQTQAIEHAASQGGLTAIRVRSKPVTIAIANYKYLKAYFGPLEYDKNIIIIYDGSDKVAELLLVSIDNDIFAVLGSVQIQDSAYNDFSILDVAPVCVLAPSRFVGLIEQLLSESRTSAEELGDIFISGPAIRTAEAQAFLENYFGKWSTPPMGFPYEQAVVYGAAMEGYSIIDDGNSDADFPLILTF</sequence>
<dbReference type="InterPro" id="IPR013126">
    <property type="entry name" value="Hsp_70_fam"/>
</dbReference>
<evidence type="ECO:0000256" key="1">
    <source>
        <dbReference type="ARBA" id="ARBA00022741"/>
    </source>
</evidence>
<reference evidence="4 5" key="1">
    <citation type="journal article" date="2024" name="Commun. Biol.">
        <title>Comparative genomic analysis of thermophilic fungi reveals convergent evolutionary adaptations and gene losses.</title>
        <authorList>
            <person name="Steindorff A.S."/>
            <person name="Aguilar-Pontes M.V."/>
            <person name="Robinson A.J."/>
            <person name="Andreopoulos B."/>
            <person name="LaButti K."/>
            <person name="Kuo A."/>
            <person name="Mondo S."/>
            <person name="Riley R."/>
            <person name="Otillar R."/>
            <person name="Haridas S."/>
            <person name="Lipzen A."/>
            <person name="Grimwood J."/>
            <person name="Schmutz J."/>
            <person name="Clum A."/>
            <person name="Reid I.D."/>
            <person name="Moisan M.C."/>
            <person name="Butler G."/>
            <person name="Nguyen T.T.M."/>
            <person name="Dewar K."/>
            <person name="Conant G."/>
            <person name="Drula E."/>
            <person name="Henrissat B."/>
            <person name="Hansel C."/>
            <person name="Singer S."/>
            <person name="Hutchinson M.I."/>
            <person name="de Vries R.P."/>
            <person name="Natvig D.O."/>
            <person name="Powell A.J."/>
            <person name="Tsang A."/>
            <person name="Grigoriev I.V."/>
        </authorList>
    </citation>
    <scope>NUCLEOTIDE SEQUENCE [LARGE SCALE GENOMIC DNA]</scope>
    <source>
        <strain evidence="4 5">CBS 494.80</strain>
    </source>
</reference>
<keyword evidence="5" id="KW-1185">Reference proteome</keyword>
<dbReference type="InterPro" id="IPR043129">
    <property type="entry name" value="ATPase_NBD"/>
</dbReference>
<dbReference type="EMBL" id="JAZHXI010000006">
    <property type="protein sequence ID" value="KAL2070937.1"/>
    <property type="molecule type" value="Genomic_DNA"/>
</dbReference>
<proteinExistence type="predicted"/>
<feature type="signal peptide" evidence="3">
    <location>
        <begin position="1"/>
        <end position="25"/>
    </location>
</feature>
<keyword evidence="3" id="KW-0732">Signal</keyword>
<name>A0ABR4CN50_9HELO</name>
<dbReference type="Pfam" id="PF00012">
    <property type="entry name" value="HSP70"/>
    <property type="match status" value="1"/>
</dbReference>
<comment type="caution">
    <text evidence="4">The sequence shown here is derived from an EMBL/GenBank/DDBJ whole genome shotgun (WGS) entry which is preliminary data.</text>
</comment>
<feature type="chain" id="PRO_5045403855" evidence="3">
    <location>
        <begin position="26"/>
        <end position="373"/>
    </location>
</feature>
<gene>
    <name evidence="4" type="ORF">VTL71DRAFT_13963</name>
</gene>
<protein>
    <submittedName>
        <fullName evidence="4">Uncharacterized protein</fullName>
    </submittedName>
</protein>
<dbReference type="PANTHER" id="PTHR45639:SF34">
    <property type="entry name" value="CHAPERONE PROTEIN DNAK"/>
    <property type="match status" value="1"/>
</dbReference>
<accession>A0ABR4CN50</accession>
<organism evidence="4 5">
    <name type="scientific">Oculimacula yallundae</name>
    <dbReference type="NCBI Taxonomy" id="86028"/>
    <lineage>
        <taxon>Eukaryota</taxon>
        <taxon>Fungi</taxon>
        <taxon>Dikarya</taxon>
        <taxon>Ascomycota</taxon>
        <taxon>Pezizomycotina</taxon>
        <taxon>Leotiomycetes</taxon>
        <taxon>Helotiales</taxon>
        <taxon>Ploettnerulaceae</taxon>
        <taxon>Oculimacula</taxon>
    </lineage>
</organism>